<evidence type="ECO:0000313" key="3">
    <source>
        <dbReference type="EMBL" id="KAL2286902.1"/>
    </source>
</evidence>
<name>A0ABR4EWW2_9PEZI</name>
<dbReference type="Pfam" id="PF24494">
    <property type="entry name" value="DUF7587"/>
    <property type="match status" value="1"/>
</dbReference>
<evidence type="ECO:0000256" key="1">
    <source>
        <dbReference type="SAM" id="MobiDB-lite"/>
    </source>
</evidence>
<feature type="domain" description="DUF7587" evidence="2">
    <location>
        <begin position="26"/>
        <end position="155"/>
    </location>
</feature>
<evidence type="ECO:0000313" key="4">
    <source>
        <dbReference type="Proteomes" id="UP001600888"/>
    </source>
</evidence>
<keyword evidence="4" id="KW-1185">Reference proteome</keyword>
<dbReference type="InterPro" id="IPR056009">
    <property type="entry name" value="DUF7587"/>
</dbReference>
<dbReference type="EMBL" id="JBAWTH010000022">
    <property type="protein sequence ID" value="KAL2286902.1"/>
    <property type="molecule type" value="Genomic_DNA"/>
</dbReference>
<feature type="compositionally biased region" description="Basic and acidic residues" evidence="1">
    <location>
        <begin position="182"/>
        <end position="191"/>
    </location>
</feature>
<protein>
    <recommendedName>
        <fullName evidence="2">DUF7587 domain-containing protein</fullName>
    </recommendedName>
</protein>
<reference evidence="3 4" key="1">
    <citation type="submission" date="2024-03" db="EMBL/GenBank/DDBJ databases">
        <title>A high-quality draft genome sequence of Diaporthe vaccinii, a causative agent of upright dieback and viscid rot disease in cranberry plants.</title>
        <authorList>
            <person name="Sarrasin M."/>
            <person name="Lang B.F."/>
            <person name="Burger G."/>
        </authorList>
    </citation>
    <scope>NUCLEOTIDE SEQUENCE [LARGE SCALE GENOMIC DNA]</scope>
    <source>
        <strain evidence="3 4">IS7</strain>
    </source>
</reference>
<dbReference type="Proteomes" id="UP001600888">
    <property type="component" value="Unassembled WGS sequence"/>
</dbReference>
<sequence length="203" mass="23420">MEGLKKGRPLLSLSTPIRACVGKSRPPVLYRAVHEAHPGNGLRSRGFGKIKTDQISFMLHFHHHLNWKRREASPFMSTTTDCAQAANVAAWYEREGFHNIEVLVIKVDETEWPSQSTMWHVMQTAFKLRLTDVLKKAYCKSEYLIQDYIPASCVTRYRWEDVKANIKAETCEFGQSRKRKRSVFESDHPGDETVLGNVRSRRV</sequence>
<comment type="caution">
    <text evidence="3">The sequence shown here is derived from an EMBL/GenBank/DDBJ whole genome shotgun (WGS) entry which is preliminary data.</text>
</comment>
<accession>A0ABR4EWW2</accession>
<organism evidence="3 4">
    <name type="scientific">Diaporthe vaccinii</name>
    <dbReference type="NCBI Taxonomy" id="105482"/>
    <lineage>
        <taxon>Eukaryota</taxon>
        <taxon>Fungi</taxon>
        <taxon>Dikarya</taxon>
        <taxon>Ascomycota</taxon>
        <taxon>Pezizomycotina</taxon>
        <taxon>Sordariomycetes</taxon>
        <taxon>Sordariomycetidae</taxon>
        <taxon>Diaporthales</taxon>
        <taxon>Diaporthaceae</taxon>
        <taxon>Diaporthe</taxon>
        <taxon>Diaporthe eres species complex</taxon>
    </lineage>
</organism>
<gene>
    <name evidence="3" type="ORF">FJTKL_06421</name>
</gene>
<evidence type="ECO:0000259" key="2">
    <source>
        <dbReference type="Pfam" id="PF24494"/>
    </source>
</evidence>
<feature type="region of interest" description="Disordered" evidence="1">
    <location>
        <begin position="182"/>
        <end position="203"/>
    </location>
</feature>
<proteinExistence type="predicted"/>